<dbReference type="Pfam" id="PF03810">
    <property type="entry name" value="IBN_N"/>
    <property type="match status" value="1"/>
</dbReference>
<dbReference type="OrthoDB" id="27218at2759"/>
<dbReference type="AlphaFoldDB" id="A0A0F9WE87"/>
<keyword evidence="3" id="KW-0813">Transport</keyword>
<dbReference type="OMA" id="CLIEIVD"/>
<dbReference type="GO" id="GO:0006611">
    <property type="term" value="P:protein export from nucleus"/>
    <property type="evidence" value="ECO:0007669"/>
    <property type="project" value="InterPro"/>
</dbReference>
<evidence type="ECO:0000256" key="4">
    <source>
        <dbReference type="ARBA" id="ARBA00022927"/>
    </source>
</evidence>
<dbReference type="GO" id="GO:0005634">
    <property type="term" value="C:nucleus"/>
    <property type="evidence" value="ECO:0007669"/>
    <property type="project" value="UniProtKB-SubCell"/>
</dbReference>
<dbReference type="InterPro" id="IPR045065">
    <property type="entry name" value="XPO1/5"/>
</dbReference>
<dbReference type="InterPro" id="IPR016024">
    <property type="entry name" value="ARM-type_fold"/>
</dbReference>
<dbReference type="GO" id="GO:0005049">
    <property type="term" value="F:nuclear export signal receptor activity"/>
    <property type="evidence" value="ECO:0007669"/>
    <property type="project" value="InterPro"/>
</dbReference>
<dbReference type="GO" id="GO:0005737">
    <property type="term" value="C:cytoplasm"/>
    <property type="evidence" value="ECO:0007669"/>
    <property type="project" value="TreeGrafter"/>
</dbReference>
<accession>A0A0F9WE87</accession>
<evidence type="ECO:0000256" key="3">
    <source>
        <dbReference type="ARBA" id="ARBA00022448"/>
    </source>
</evidence>
<dbReference type="VEuPathDB" id="MicrosporidiaDB:G9O61_00g011380"/>
<dbReference type="GO" id="GO:0031267">
    <property type="term" value="F:small GTPase binding"/>
    <property type="evidence" value="ECO:0007669"/>
    <property type="project" value="InterPro"/>
</dbReference>
<gene>
    <name evidence="7" type="ORF">AAJ76_1400049341</name>
</gene>
<comment type="subcellular location">
    <subcellularLocation>
        <location evidence="1">Nucleus</location>
    </subcellularLocation>
</comment>
<dbReference type="SMART" id="SM01102">
    <property type="entry name" value="CRM1_C"/>
    <property type="match status" value="1"/>
</dbReference>
<dbReference type="InterPro" id="IPR011989">
    <property type="entry name" value="ARM-like"/>
</dbReference>
<dbReference type="Pfam" id="PF08767">
    <property type="entry name" value="CRM1_C"/>
    <property type="match status" value="1"/>
</dbReference>
<dbReference type="Gene3D" id="1.25.10.10">
    <property type="entry name" value="Leucine-rich Repeat Variant"/>
    <property type="match status" value="1"/>
</dbReference>
<dbReference type="PROSITE" id="PS50166">
    <property type="entry name" value="IMPORTIN_B_NT"/>
    <property type="match status" value="1"/>
</dbReference>
<sequence>MQDLLNSEKEFSISVFDDIVLNSSDPLSSKKTESEEILLKFKNQSTSWTKVDFILKNSKQQQSHYVALQILEETVKTKWYILEENIKQGIRDYIFQMVVEKTKENCQSYVLHELNRIIVEIAKRDWPKRWPNFISDLINVSTSISMDVCKNTLEILKKLNEDIFLKLNDGITTVKKRILRNQMKQEFPTIFNFLKMILEFSKNNSVDDALLQTTLSTFSGFVNSMPVDFIFLTDIVELVCEHINSSHSVESLMCLIEIVDLGRDKSLFNNVNLMKANEEKIWIIFLNAFQFLELYLKKFTKEKVFEIYRHMDTSEKNFIFRFSQLFASIFEFYTPLLESKNIQTTRIALEHMILFSRIDDSKIFLVLFEVWNKFVFDLYTEFPFNNREPRRNLRRFEYKGVLVQLLNCLVEKMPRPEEVFIIVNEYGEIIKNKLIETDQIDFYKKMKSCLYHLAFLIEDDLKRYFITKTGAQLEVEKWDWSKVNKLCWAIGCISGVFTENSERDFFVSILKYLLVLCDMRPSRFDKAVVASNIMFIIGQYHRFLLHNKSFLKTVVKKLFEFMDESHEGVKDMACDNFYKIAERCPREVLLQREDNMIFLTYILQNLKNITKSLEFYQKRFIYEGVLNIIKEIPREESNKETILKNIQKLLSSICDTNIFSDEYLANLVNVVSSVETVKMISHVLKSHSLIYKFLPFSCDSSYESLFPLYFKLYDLSNNMMLMSNDPDIVANSRTINSNINELFIEIINAKFTKEQFITQLCEKVIYDFNNNPKFKDPLIISLGKSIIKNINKEKNIQYVQIELFFNSALLKPSIPYVMKADNNPEISLNYLELIEEFLESSFNTFFSNLYASDLFVPVYNSVLNSITCMREISDLGLKVLILFFKKCFETNQLQFFSQNYILTLENLLGIIFDKDTKHNFKLQSSLLALMINISSNISSLNNSEPNVMLLSNHMLSLFSQSFSNITEKSLKVFIAGLFELSKNEEMFREHLEDFSVKIYEFGTDEDLEEEIALKNERILKSQELK</sequence>
<keyword evidence="5" id="KW-0539">Nucleus</keyword>
<dbReference type="VEuPathDB" id="MicrosporidiaDB:NCER_100029"/>
<dbReference type="EMBL" id="JPQZ01000014">
    <property type="protein sequence ID" value="KKO75706.1"/>
    <property type="molecule type" value="Genomic_DNA"/>
</dbReference>
<reference evidence="7 8" key="1">
    <citation type="journal article" date="2015" name="Environ. Microbiol.">
        <title>Genome analyses suggest the presence of polyploidy and recent human-driven expansions in eight global populations of the honeybee pathogen Nosema ceranae.</title>
        <authorList>
            <person name="Pelin A."/>
            <person name="Selman M."/>
            <person name="Aris-Brosou S."/>
            <person name="Farinelli L."/>
            <person name="Corradi N."/>
        </authorList>
    </citation>
    <scope>NUCLEOTIDE SEQUENCE [LARGE SCALE GENOMIC DNA]</scope>
    <source>
        <strain evidence="7 8">PA08 1199</strain>
    </source>
</reference>
<dbReference type="PANTHER" id="PTHR11223">
    <property type="entry name" value="EXPORTIN 1/5"/>
    <property type="match status" value="1"/>
</dbReference>
<dbReference type="InterPro" id="IPR040485">
    <property type="entry name" value="XPO1_repeat_3"/>
</dbReference>
<name>A0A0F9WE87_9MICR</name>
<organism evidence="7 8">
    <name type="scientific">Vairimorpha ceranae</name>
    <dbReference type="NCBI Taxonomy" id="40302"/>
    <lineage>
        <taxon>Eukaryota</taxon>
        <taxon>Fungi</taxon>
        <taxon>Fungi incertae sedis</taxon>
        <taxon>Microsporidia</taxon>
        <taxon>Nosematidae</taxon>
        <taxon>Vairimorpha</taxon>
    </lineage>
</organism>
<keyword evidence="8" id="KW-1185">Reference proteome</keyword>
<dbReference type="InterPro" id="IPR013598">
    <property type="entry name" value="Exportin-1/Importin-b-like"/>
</dbReference>
<dbReference type="RefSeq" id="XP_024331448.1">
    <property type="nucleotide sequence ID" value="XM_024474036.1"/>
</dbReference>
<evidence type="ECO:0000256" key="1">
    <source>
        <dbReference type="ARBA" id="ARBA00004123"/>
    </source>
</evidence>
<dbReference type="InterPro" id="IPR014877">
    <property type="entry name" value="XPO1_C_dom"/>
</dbReference>
<proteinExistence type="inferred from homology"/>
<dbReference type="Pfam" id="PF18787">
    <property type="entry name" value="CRM1_repeat_3"/>
    <property type="match status" value="1"/>
</dbReference>
<evidence type="ECO:0000256" key="2">
    <source>
        <dbReference type="ARBA" id="ARBA00009466"/>
    </source>
</evidence>
<evidence type="ECO:0000256" key="5">
    <source>
        <dbReference type="ARBA" id="ARBA00023242"/>
    </source>
</evidence>
<dbReference type="VEuPathDB" id="MicrosporidiaDB:AAJ76_1400049341"/>
<dbReference type="GeneID" id="36318939"/>
<evidence type="ECO:0000313" key="8">
    <source>
        <dbReference type="Proteomes" id="UP000034350"/>
    </source>
</evidence>
<comment type="caution">
    <text evidence="7">The sequence shown here is derived from an EMBL/GenBank/DDBJ whole genome shotgun (WGS) entry which is preliminary data.</text>
</comment>
<protein>
    <submittedName>
        <fullName evidence="7">Exportin 1</fullName>
    </submittedName>
</protein>
<dbReference type="Pfam" id="PF08389">
    <property type="entry name" value="Xpo1"/>
    <property type="match status" value="1"/>
</dbReference>
<dbReference type="Proteomes" id="UP000034350">
    <property type="component" value="Unassembled WGS sequence"/>
</dbReference>
<keyword evidence="4" id="KW-0653">Protein transport</keyword>
<feature type="domain" description="Importin N-terminal" evidence="6">
    <location>
        <begin position="34"/>
        <end position="100"/>
    </location>
</feature>
<comment type="similarity">
    <text evidence="2">Belongs to the exportin family.</text>
</comment>
<dbReference type="SMART" id="SM00913">
    <property type="entry name" value="IBN_N"/>
    <property type="match status" value="1"/>
</dbReference>
<dbReference type="InterPro" id="IPR001494">
    <property type="entry name" value="Importin-beta_N"/>
</dbReference>
<dbReference type="Pfam" id="PF18784">
    <property type="entry name" value="CRM1_repeat_2"/>
    <property type="match status" value="1"/>
</dbReference>
<dbReference type="InterPro" id="IPR041235">
    <property type="entry name" value="Exp1_repeat_2"/>
</dbReference>
<evidence type="ECO:0000313" key="7">
    <source>
        <dbReference type="EMBL" id="KKO75706.1"/>
    </source>
</evidence>
<evidence type="ECO:0000259" key="6">
    <source>
        <dbReference type="PROSITE" id="PS50166"/>
    </source>
</evidence>
<dbReference type="SUPFAM" id="SSF48371">
    <property type="entry name" value="ARM repeat"/>
    <property type="match status" value="1"/>
</dbReference>